<gene>
    <name evidence="2" type="ORF">WQ57_23985</name>
</gene>
<evidence type="ECO:0000256" key="1">
    <source>
        <dbReference type="SAM" id="Phobius"/>
    </source>
</evidence>
<sequence>MDPLIYLFFTIAYTALLVWGIVLAQKNGWNNSANLILLVIAGLIYDNGILAAGTLIGEGGHLKNLNAVRFWAHAFFTPLLVIFAWKTVSRTGVEWARSKWIKYGIYLVFIGLVVLELATEVFGLELRAKREYGVLGYENAAQGGGPPLMVLIVTVFLLIASIIVWKKQKWPWFFVGTVLMGLGSAVEFPVKSAAVVNAFELILLLSLMATKHFQDQREE</sequence>
<keyword evidence="1" id="KW-0812">Transmembrane</keyword>
<reference evidence="2 3" key="1">
    <citation type="submission" date="2015-04" db="EMBL/GenBank/DDBJ databases">
        <title>Taxonomic description and genome sequence of Bacillus campisalis sp. nov., a novel member of the genus Bacillus isolated from solar saltern.</title>
        <authorList>
            <person name="Mathan Kumar R."/>
            <person name="Kaur G."/>
            <person name="Kumar A."/>
            <person name="Singh N.K."/>
            <person name="Kaur N."/>
            <person name="Kumar N."/>
            <person name="Mayilraj S."/>
        </authorList>
    </citation>
    <scope>NUCLEOTIDE SEQUENCE [LARGE SCALE GENOMIC DNA]</scope>
    <source>
        <strain evidence="2 3">SA2-6</strain>
    </source>
</reference>
<keyword evidence="1" id="KW-1133">Transmembrane helix</keyword>
<feature type="transmembrane region" description="Helical" evidence="1">
    <location>
        <begin position="100"/>
        <end position="124"/>
    </location>
</feature>
<evidence type="ECO:0000313" key="2">
    <source>
        <dbReference type="EMBL" id="KKK33020.1"/>
    </source>
</evidence>
<dbReference type="OrthoDB" id="4331374at2"/>
<dbReference type="AlphaFoldDB" id="A0A0M2SKB3"/>
<protein>
    <recommendedName>
        <fullName evidence="4">Phospholipid phosphatase</fullName>
    </recommendedName>
</protein>
<feature type="transmembrane region" description="Helical" evidence="1">
    <location>
        <begin position="68"/>
        <end position="88"/>
    </location>
</feature>
<keyword evidence="1" id="KW-0472">Membrane</keyword>
<feature type="transmembrane region" description="Helical" evidence="1">
    <location>
        <begin position="35"/>
        <end position="56"/>
    </location>
</feature>
<name>A0A0M2SKB3_9BACI</name>
<evidence type="ECO:0000313" key="3">
    <source>
        <dbReference type="Proteomes" id="UP000034166"/>
    </source>
</evidence>
<dbReference type="PATRIC" id="fig|1408103.3.peg.5175"/>
<organism evidence="2 3">
    <name type="scientific">Mesobacillus campisalis</name>
    <dbReference type="NCBI Taxonomy" id="1408103"/>
    <lineage>
        <taxon>Bacteria</taxon>
        <taxon>Bacillati</taxon>
        <taxon>Bacillota</taxon>
        <taxon>Bacilli</taxon>
        <taxon>Bacillales</taxon>
        <taxon>Bacillaceae</taxon>
        <taxon>Mesobacillus</taxon>
    </lineage>
</organism>
<evidence type="ECO:0008006" key="4">
    <source>
        <dbReference type="Google" id="ProtNLM"/>
    </source>
</evidence>
<dbReference type="RefSeq" id="WP_046526168.1">
    <property type="nucleotide sequence ID" value="NZ_LAYY01000101.1"/>
</dbReference>
<keyword evidence="3" id="KW-1185">Reference proteome</keyword>
<dbReference type="Proteomes" id="UP000034166">
    <property type="component" value="Unassembled WGS sequence"/>
</dbReference>
<proteinExistence type="predicted"/>
<feature type="transmembrane region" description="Helical" evidence="1">
    <location>
        <begin position="170"/>
        <end position="186"/>
    </location>
</feature>
<dbReference type="EMBL" id="LAYY01000101">
    <property type="protein sequence ID" value="KKK33020.1"/>
    <property type="molecule type" value="Genomic_DNA"/>
</dbReference>
<feature type="transmembrane region" description="Helical" evidence="1">
    <location>
        <begin position="6"/>
        <end position="23"/>
    </location>
</feature>
<feature type="transmembrane region" description="Helical" evidence="1">
    <location>
        <begin position="144"/>
        <end position="165"/>
    </location>
</feature>
<accession>A0A0M2SKB3</accession>
<comment type="caution">
    <text evidence="2">The sequence shown here is derived from an EMBL/GenBank/DDBJ whole genome shotgun (WGS) entry which is preliminary data.</text>
</comment>